<keyword evidence="1" id="KW-0472">Membrane</keyword>
<reference evidence="2 3" key="1">
    <citation type="journal article" date="2017" name="ISME J.">
        <title>Potential for microbial H2 and metal transformations associated with novel bacteria and archaea in deep terrestrial subsurface sediments.</title>
        <authorList>
            <person name="Hernsdorf A.W."/>
            <person name="Amano Y."/>
            <person name="Miyakawa K."/>
            <person name="Ise K."/>
            <person name="Suzuki Y."/>
            <person name="Anantharaman K."/>
            <person name="Probst A."/>
            <person name="Burstein D."/>
            <person name="Thomas B.C."/>
            <person name="Banfield J.F."/>
        </authorList>
    </citation>
    <scope>NUCLEOTIDE SEQUENCE [LARGE SCALE GENOMIC DNA]</scope>
    <source>
        <strain evidence="2">HGW-Wallbacteria-1</strain>
    </source>
</reference>
<dbReference type="Pfam" id="PF19842">
    <property type="entry name" value="YqeC"/>
    <property type="match status" value="1"/>
</dbReference>
<proteinExistence type="predicted"/>
<accession>A0A2N1PMQ5</accession>
<keyword evidence="1" id="KW-1133">Transmembrane helix</keyword>
<gene>
    <name evidence="2" type="primary">yqeC</name>
    <name evidence="2" type="ORF">CVV64_13185</name>
</gene>
<dbReference type="Proteomes" id="UP000233256">
    <property type="component" value="Unassembled WGS sequence"/>
</dbReference>
<dbReference type="NCBIfam" id="TIGR03172">
    <property type="entry name" value="selenium cofactor biosynthesis protein YqeC"/>
    <property type="match status" value="1"/>
</dbReference>
<dbReference type="EMBL" id="PGXC01000014">
    <property type="protein sequence ID" value="PKK89626.1"/>
    <property type="molecule type" value="Genomic_DNA"/>
</dbReference>
<feature type="transmembrane region" description="Helical" evidence="1">
    <location>
        <begin position="21"/>
        <end position="41"/>
    </location>
</feature>
<evidence type="ECO:0000313" key="3">
    <source>
        <dbReference type="Proteomes" id="UP000233256"/>
    </source>
</evidence>
<evidence type="ECO:0000313" key="2">
    <source>
        <dbReference type="EMBL" id="PKK89626.1"/>
    </source>
</evidence>
<dbReference type="InterPro" id="IPR017587">
    <property type="entry name" value="YqeC"/>
</dbReference>
<sequence>MKKHDSAWDELRAFFGTQRKILLLGSGGKTTLMSVMCRLILTAAPRSFASTTTKIALPADWADHIIDLQSRESLCSCPERGVVFFHSGTETDRATGVVKALGISSSAAEELSGMEPLIIEADGSRGLPLKAPASWEPVLVAPPFGVVLVMGVNGIGKPLSNRFVHRCDLFSEITGLHHYDPVTEESLAQLILSPAGYGRQICDNPSAIIFNMAQLNSCGEFETGPFDEIMEKVRKVNSDVLGFAGRIGEGVLIRL</sequence>
<name>A0A2N1PMQ5_9BACT</name>
<protein>
    <submittedName>
        <fullName evidence="2">Putative selenium-dependent hydroxylase accessory protein YqeC</fullName>
    </submittedName>
</protein>
<evidence type="ECO:0000256" key="1">
    <source>
        <dbReference type="SAM" id="Phobius"/>
    </source>
</evidence>
<dbReference type="AlphaFoldDB" id="A0A2N1PMQ5"/>
<comment type="caution">
    <text evidence="2">The sequence shown here is derived from an EMBL/GenBank/DDBJ whole genome shotgun (WGS) entry which is preliminary data.</text>
</comment>
<organism evidence="2 3">
    <name type="scientific">Candidatus Wallbacteria bacterium HGW-Wallbacteria-1</name>
    <dbReference type="NCBI Taxonomy" id="2013854"/>
    <lineage>
        <taxon>Bacteria</taxon>
        <taxon>Candidatus Walliibacteriota</taxon>
    </lineage>
</organism>
<keyword evidence="1" id="KW-0812">Transmembrane</keyword>